<reference evidence="2" key="1">
    <citation type="journal article" date="2020" name="Stud. Mycol.">
        <title>101 Dothideomycetes genomes: a test case for predicting lifestyles and emergence of pathogens.</title>
        <authorList>
            <person name="Haridas S."/>
            <person name="Albert R."/>
            <person name="Binder M."/>
            <person name="Bloem J."/>
            <person name="Labutti K."/>
            <person name="Salamov A."/>
            <person name="Andreopoulos B."/>
            <person name="Baker S."/>
            <person name="Barry K."/>
            <person name="Bills G."/>
            <person name="Bluhm B."/>
            <person name="Cannon C."/>
            <person name="Castanera R."/>
            <person name="Culley D."/>
            <person name="Daum C."/>
            <person name="Ezra D."/>
            <person name="Gonzalez J."/>
            <person name="Henrissat B."/>
            <person name="Kuo A."/>
            <person name="Liang C."/>
            <person name="Lipzen A."/>
            <person name="Lutzoni F."/>
            <person name="Magnuson J."/>
            <person name="Mondo S."/>
            <person name="Nolan M."/>
            <person name="Ohm R."/>
            <person name="Pangilinan J."/>
            <person name="Park H.-J."/>
            <person name="Ramirez L."/>
            <person name="Alfaro M."/>
            <person name="Sun H."/>
            <person name="Tritt A."/>
            <person name="Yoshinaga Y."/>
            <person name="Zwiers L.-H."/>
            <person name="Turgeon B."/>
            <person name="Goodwin S."/>
            <person name="Spatafora J."/>
            <person name="Crous P."/>
            <person name="Grigoriev I."/>
        </authorList>
    </citation>
    <scope>NUCLEOTIDE SEQUENCE</scope>
    <source>
        <strain evidence="2">CBS 279.74</strain>
    </source>
</reference>
<organism evidence="2 3">
    <name type="scientific">Pleomassaria siparia CBS 279.74</name>
    <dbReference type="NCBI Taxonomy" id="1314801"/>
    <lineage>
        <taxon>Eukaryota</taxon>
        <taxon>Fungi</taxon>
        <taxon>Dikarya</taxon>
        <taxon>Ascomycota</taxon>
        <taxon>Pezizomycotina</taxon>
        <taxon>Dothideomycetes</taxon>
        <taxon>Pleosporomycetidae</taxon>
        <taxon>Pleosporales</taxon>
        <taxon>Pleomassariaceae</taxon>
        <taxon>Pleomassaria</taxon>
    </lineage>
</organism>
<protein>
    <submittedName>
        <fullName evidence="2">Uncharacterized protein</fullName>
    </submittedName>
</protein>
<evidence type="ECO:0000313" key="2">
    <source>
        <dbReference type="EMBL" id="KAF2705232.1"/>
    </source>
</evidence>
<feature type="compositionally biased region" description="Polar residues" evidence="1">
    <location>
        <begin position="123"/>
        <end position="133"/>
    </location>
</feature>
<dbReference type="AlphaFoldDB" id="A0A6G1JY90"/>
<proteinExistence type="predicted"/>
<feature type="region of interest" description="Disordered" evidence="1">
    <location>
        <begin position="104"/>
        <end position="133"/>
    </location>
</feature>
<keyword evidence="3" id="KW-1185">Reference proteome</keyword>
<accession>A0A6G1JY90</accession>
<dbReference type="EMBL" id="MU005779">
    <property type="protein sequence ID" value="KAF2705232.1"/>
    <property type="molecule type" value="Genomic_DNA"/>
</dbReference>
<dbReference type="Proteomes" id="UP000799428">
    <property type="component" value="Unassembled WGS sequence"/>
</dbReference>
<sequence length="133" mass="15117">MVVTLDTIKLVSTHSLPHSFDLDVYNLSYRLSITYHHLSSPIITYHHLSSPITYHLSPITYRHLSWAHHNNHGHCTSLHTACFCHDPRPMAFCFLRTANLQDDAGDHTRPGQQGSKGREQGKTRTNTTPCCIQ</sequence>
<evidence type="ECO:0000256" key="1">
    <source>
        <dbReference type="SAM" id="MobiDB-lite"/>
    </source>
</evidence>
<gene>
    <name evidence="2" type="ORF">K504DRAFT_460497</name>
</gene>
<evidence type="ECO:0000313" key="3">
    <source>
        <dbReference type="Proteomes" id="UP000799428"/>
    </source>
</evidence>
<name>A0A6G1JY90_9PLEO</name>